<proteinExistence type="predicted"/>
<evidence type="ECO:0000313" key="2">
    <source>
        <dbReference type="EMBL" id="MBF6025726.1"/>
    </source>
</evidence>
<organism evidence="2 3">
    <name type="scientific">Lysobacter niastensis</name>
    <dbReference type="NCBI Taxonomy" id="380629"/>
    <lineage>
        <taxon>Bacteria</taxon>
        <taxon>Pseudomonadati</taxon>
        <taxon>Pseudomonadota</taxon>
        <taxon>Gammaproteobacteria</taxon>
        <taxon>Lysobacterales</taxon>
        <taxon>Lysobacteraceae</taxon>
        <taxon>Lysobacter</taxon>
    </lineage>
</organism>
<comment type="caution">
    <text evidence="2">The sequence shown here is derived from an EMBL/GenBank/DDBJ whole genome shotgun (WGS) entry which is preliminary data.</text>
</comment>
<accession>A0ABS0B9N5</accession>
<evidence type="ECO:0008006" key="4">
    <source>
        <dbReference type="Google" id="ProtNLM"/>
    </source>
</evidence>
<reference evidence="2 3" key="1">
    <citation type="submission" date="2020-11" db="EMBL/GenBank/DDBJ databases">
        <title>Draft Genome Sequence and Secondary Metabolite Biosynthetic Potential of the Lysobacter niastensis Type strain DSM 18481.</title>
        <authorList>
            <person name="Turrini P."/>
            <person name="Artuso I."/>
            <person name="Tescari M."/>
            <person name="Lugli G.A."/>
            <person name="Frangipani E."/>
            <person name="Ventura M."/>
            <person name="Visca P."/>
        </authorList>
    </citation>
    <scope>NUCLEOTIDE SEQUENCE [LARGE SCALE GENOMIC DNA]</scope>
    <source>
        <strain evidence="2 3">DSM 18481</strain>
    </source>
</reference>
<gene>
    <name evidence="2" type="ORF">IU514_16970</name>
</gene>
<name>A0ABS0B9N5_9GAMM</name>
<dbReference type="EMBL" id="JADLZT010000011">
    <property type="protein sequence ID" value="MBF6025726.1"/>
    <property type="molecule type" value="Genomic_DNA"/>
</dbReference>
<protein>
    <recommendedName>
        <fullName evidence="4">Proline-rich protein</fullName>
    </recommendedName>
</protein>
<feature type="compositionally biased region" description="Basic and acidic residues" evidence="1">
    <location>
        <begin position="1"/>
        <end position="19"/>
    </location>
</feature>
<evidence type="ECO:0000256" key="1">
    <source>
        <dbReference type="SAM" id="MobiDB-lite"/>
    </source>
</evidence>
<dbReference type="Proteomes" id="UP001429984">
    <property type="component" value="Unassembled WGS sequence"/>
</dbReference>
<keyword evidence="3" id="KW-1185">Reference proteome</keyword>
<sequence length="179" mass="18887">MRENDVPSKTDAGRDEIQNRTRKLPMALRSILLMVDGQKNVGELRGVIAGLRGPDDALQQLREMGLISLPVSLAAAAAATIPAPIVSAPAANEAVAAATIADGGDAGEGGYAALYEQMSGAVREHLGLRGYFLQLKIERCTDAAGLLELLPELSEALGHVRDLAFAGDFERRLRSVAQA</sequence>
<evidence type="ECO:0000313" key="3">
    <source>
        <dbReference type="Proteomes" id="UP001429984"/>
    </source>
</evidence>
<dbReference type="RefSeq" id="WP_194932336.1">
    <property type="nucleotide sequence ID" value="NZ_JADLZT010000011.1"/>
</dbReference>
<feature type="region of interest" description="Disordered" evidence="1">
    <location>
        <begin position="1"/>
        <end position="20"/>
    </location>
</feature>